<dbReference type="SUPFAM" id="SSF56349">
    <property type="entry name" value="DNA breaking-rejoining enzymes"/>
    <property type="match status" value="1"/>
</dbReference>
<dbReference type="PANTHER" id="PTHR34605:SF3">
    <property type="entry name" value="P CELL-TYPE AGGLUTINATION PROTEIN MAP4-LIKE-RELATED"/>
    <property type="match status" value="1"/>
</dbReference>
<evidence type="ECO:0000256" key="1">
    <source>
        <dbReference type="ARBA" id="ARBA00023172"/>
    </source>
</evidence>
<organism evidence="3 4">
    <name type="scientific">Triplophysa tibetana</name>
    <dbReference type="NCBI Taxonomy" id="1572043"/>
    <lineage>
        <taxon>Eukaryota</taxon>
        <taxon>Metazoa</taxon>
        <taxon>Chordata</taxon>
        <taxon>Craniata</taxon>
        <taxon>Vertebrata</taxon>
        <taxon>Euteleostomi</taxon>
        <taxon>Actinopterygii</taxon>
        <taxon>Neopterygii</taxon>
        <taxon>Teleostei</taxon>
        <taxon>Ostariophysi</taxon>
        <taxon>Cypriniformes</taxon>
        <taxon>Nemacheilidae</taxon>
        <taxon>Triplophysa</taxon>
    </lineage>
</organism>
<evidence type="ECO:0000256" key="2">
    <source>
        <dbReference type="SAM" id="MobiDB-lite"/>
    </source>
</evidence>
<feature type="region of interest" description="Disordered" evidence="2">
    <location>
        <begin position="1"/>
        <end position="40"/>
    </location>
</feature>
<dbReference type="InterPro" id="IPR052925">
    <property type="entry name" value="Phage_Integrase-like_Recomb"/>
</dbReference>
<dbReference type="PANTHER" id="PTHR34605">
    <property type="entry name" value="PHAGE_INTEGRASE DOMAIN-CONTAINING PROTEIN"/>
    <property type="match status" value="1"/>
</dbReference>
<dbReference type="Proteomes" id="UP000324632">
    <property type="component" value="Chromosome 3"/>
</dbReference>
<proteinExistence type="predicted"/>
<dbReference type="InterPro" id="IPR013762">
    <property type="entry name" value="Integrase-like_cat_sf"/>
</dbReference>
<dbReference type="AlphaFoldDB" id="A0A5A9PLU7"/>
<dbReference type="Gene3D" id="1.10.443.10">
    <property type="entry name" value="Intergrase catalytic core"/>
    <property type="match status" value="1"/>
</dbReference>
<comment type="caution">
    <text evidence="3">The sequence shown here is derived from an EMBL/GenBank/DDBJ whole genome shotgun (WGS) entry which is preliminary data.</text>
</comment>
<keyword evidence="1" id="KW-0233">DNA recombination</keyword>
<dbReference type="EMBL" id="SOYY01000003">
    <property type="protein sequence ID" value="KAA0723120.1"/>
    <property type="molecule type" value="Genomic_DNA"/>
</dbReference>
<accession>A0A5A9PLU7</accession>
<name>A0A5A9PLU7_9TELE</name>
<protein>
    <recommendedName>
        <fullName evidence="5">Tyr recombinase domain-containing protein</fullName>
    </recommendedName>
</protein>
<keyword evidence="4" id="KW-1185">Reference proteome</keyword>
<gene>
    <name evidence="3" type="ORF">E1301_Tti005239</name>
</gene>
<evidence type="ECO:0000313" key="3">
    <source>
        <dbReference type="EMBL" id="KAA0723120.1"/>
    </source>
</evidence>
<evidence type="ECO:0000313" key="4">
    <source>
        <dbReference type="Proteomes" id="UP000324632"/>
    </source>
</evidence>
<dbReference type="GO" id="GO:0015074">
    <property type="term" value="P:DNA integration"/>
    <property type="evidence" value="ECO:0007669"/>
    <property type="project" value="InterPro"/>
</dbReference>
<dbReference type="GO" id="GO:0006310">
    <property type="term" value="P:DNA recombination"/>
    <property type="evidence" value="ECO:0007669"/>
    <property type="project" value="UniProtKB-KW"/>
</dbReference>
<sequence length="266" mass="29083">MPATPSGSKKATAKRKQCARSSPAHTPKKRDTEKVGNASEDPVMKALLSIQLSLSDLNGRIQVLESQPSPTSTICSAIPAAYSAAAAFEPSTADPSGTIPRRVGEFTTRTNHFDPLHDLIVSDITFQIQYFKIFLKHSKSDRECKGLPVIIARTNSVFCPFDSMSRYMSTRPQACPEEPLFITEGGKAISRSWFAARFRLVCQSCGLPPKQYTTHSFHIGGATTAAAVTSSHTLKALGRWSSDAYERYVRPEIKDIIEAQRAMASA</sequence>
<reference evidence="3 4" key="1">
    <citation type="journal article" date="2019" name="Mol. Ecol. Resour.">
        <title>Chromosome-level genome assembly of Triplophysa tibetana, a fish adapted to the harsh high-altitude environment of the Tibetan Plateau.</title>
        <authorList>
            <person name="Yang X."/>
            <person name="Liu H."/>
            <person name="Ma Z."/>
            <person name="Zou Y."/>
            <person name="Zou M."/>
            <person name="Mao Y."/>
            <person name="Li X."/>
            <person name="Wang H."/>
            <person name="Chen T."/>
            <person name="Wang W."/>
            <person name="Yang R."/>
        </authorList>
    </citation>
    <scope>NUCLEOTIDE SEQUENCE [LARGE SCALE GENOMIC DNA]</scope>
    <source>
        <strain evidence="3">TTIB1903HZAU</strain>
        <tissue evidence="3">Muscle</tissue>
    </source>
</reference>
<evidence type="ECO:0008006" key="5">
    <source>
        <dbReference type="Google" id="ProtNLM"/>
    </source>
</evidence>
<dbReference type="GO" id="GO:0003677">
    <property type="term" value="F:DNA binding"/>
    <property type="evidence" value="ECO:0007669"/>
    <property type="project" value="InterPro"/>
</dbReference>
<dbReference type="InterPro" id="IPR011010">
    <property type="entry name" value="DNA_brk_join_enz"/>
</dbReference>